<dbReference type="NCBIfam" id="TIGR00739">
    <property type="entry name" value="yajC"/>
    <property type="match status" value="1"/>
</dbReference>
<dbReference type="PANTHER" id="PTHR33909">
    <property type="entry name" value="SEC TRANSLOCON ACCESSORY COMPLEX SUBUNIT YAJC"/>
    <property type="match status" value="1"/>
</dbReference>
<comment type="subcellular location">
    <subcellularLocation>
        <location evidence="1">Cell membrane</location>
        <topology evidence="1">Single-pass membrane protein</topology>
    </subcellularLocation>
</comment>
<keyword evidence="8 11" id="KW-1133">Transmembrane helix</keyword>
<comment type="similarity">
    <text evidence="2">Belongs to the YajC family.</text>
</comment>
<dbReference type="Pfam" id="PF02699">
    <property type="entry name" value="YajC"/>
    <property type="match status" value="1"/>
</dbReference>
<dbReference type="GO" id="GO:0005886">
    <property type="term" value="C:plasma membrane"/>
    <property type="evidence" value="ECO:0007669"/>
    <property type="project" value="UniProtKB-SubCell"/>
</dbReference>
<dbReference type="PRINTS" id="PR01853">
    <property type="entry name" value="YAJCTRNLCASE"/>
</dbReference>
<organism evidence="12 13">
    <name type="scientific">Stieleria varia</name>
    <dbReference type="NCBI Taxonomy" id="2528005"/>
    <lineage>
        <taxon>Bacteria</taxon>
        <taxon>Pseudomonadati</taxon>
        <taxon>Planctomycetota</taxon>
        <taxon>Planctomycetia</taxon>
        <taxon>Pirellulales</taxon>
        <taxon>Pirellulaceae</taxon>
        <taxon>Stieleria</taxon>
    </lineage>
</organism>
<dbReference type="RefSeq" id="WP_231742873.1">
    <property type="nucleotide sequence ID" value="NZ_CP151726.1"/>
</dbReference>
<keyword evidence="13" id="KW-1185">Reference proteome</keyword>
<evidence type="ECO:0000313" key="13">
    <source>
        <dbReference type="Proteomes" id="UP000320176"/>
    </source>
</evidence>
<reference evidence="12 13" key="1">
    <citation type="submission" date="2019-02" db="EMBL/GenBank/DDBJ databases">
        <title>Deep-cultivation of Planctomycetes and their phenomic and genomic characterization uncovers novel biology.</title>
        <authorList>
            <person name="Wiegand S."/>
            <person name="Jogler M."/>
            <person name="Boedeker C."/>
            <person name="Pinto D."/>
            <person name="Vollmers J."/>
            <person name="Rivas-Marin E."/>
            <person name="Kohn T."/>
            <person name="Peeters S.H."/>
            <person name="Heuer A."/>
            <person name="Rast P."/>
            <person name="Oberbeckmann S."/>
            <person name="Bunk B."/>
            <person name="Jeske O."/>
            <person name="Meyerdierks A."/>
            <person name="Storesund J.E."/>
            <person name="Kallscheuer N."/>
            <person name="Luecker S."/>
            <person name="Lage O.M."/>
            <person name="Pohl T."/>
            <person name="Merkel B.J."/>
            <person name="Hornburger P."/>
            <person name="Mueller R.-W."/>
            <person name="Bruemmer F."/>
            <person name="Labrenz M."/>
            <person name="Spormann A.M."/>
            <person name="Op Den Camp H."/>
            <person name="Overmann J."/>
            <person name="Amann R."/>
            <person name="Jetten M.S.M."/>
            <person name="Mascher T."/>
            <person name="Medema M.H."/>
            <person name="Devos D.P."/>
            <person name="Kaster A.-K."/>
            <person name="Ovreas L."/>
            <person name="Rohde M."/>
            <person name="Galperin M.Y."/>
            <person name="Jogler C."/>
        </authorList>
    </citation>
    <scope>NUCLEOTIDE SEQUENCE [LARGE SCALE GENOMIC DNA]</scope>
    <source>
        <strain evidence="12 13">Pla52n</strain>
    </source>
</reference>
<dbReference type="GO" id="GO:0015031">
    <property type="term" value="P:protein transport"/>
    <property type="evidence" value="ECO:0007669"/>
    <property type="project" value="UniProtKB-KW"/>
</dbReference>
<evidence type="ECO:0000256" key="11">
    <source>
        <dbReference type="SAM" id="Phobius"/>
    </source>
</evidence>
<keyword evidence="7" id="KW-0653">Protein transport</keyword>
<evidence type="ECO:0000313" key="12">
    <source>
        <dbReference type="EMBL" id="TWT87929.1"/>
    </source>
</evidence>
<feature type="transmembrane region" description="Helical" evidence="11">
    <location>
        <begin position="62"/>
        <end position="82"/>
    </location>
</feature>
<dbReference type="PANTHER" id="PTHR33909:SF1">
    <property type="entry name" value="SEC TRANSLOCON ACCESSORY COMPLEX SUBUNIT YAJC"/>
    <property type="match status" value="1"/>
</dbReference>
<dbReference type="EMBL" id="SJPN01000030">
    <property type="protein sequence ID" value="TWT87929.1"/>
    <property type="molecule type" value="Genomic_DNA"/>
</dbReference>
<sequence>MPHLHFKAQVPSLDSHLLALADSLTDFFASPAIMNLTSLLAEAGDAAPDATQPQGNFIQQMLASPLFPIVGVMFLFYFLYLAPEKRRKAEEAERMSKLAKNDRVITIGGIHGVVASVTKDSDVVTLKLDDSGNMRMKVSRSAIASIVKEKKEGNSGDSDKETA</sequence>
<dbReference type="AlphaFoldDB" id="A0A5C5ZKM8"/>
<keyword evidence="4" id="KW-0813">Transport</keyword>
<proteinExistence type="inferred from homology"/>
<comment type="caution">
    <text evidence="12">The sequence shown here is derived from an EMBL/GenBank/DDBJ whole genome shotgun (WGS) entry which is preliminary data.</text>
</comment>
<evidence type="ECO:0000256" key="6">
    <source>
        <dbReference type="ARBA" id="ARBA00022692"/>
    </source>
</evidence>
<evidence type="ECO:0000256" key="3">
    <source>
        <dbReference type="ARBA" id="ARBA00014962"/>
    </source>
</evidence>
<name>A0A5C5ZKM8_9BACT</name>
<accession>A0A5C5ZKM8</accession>
<evidence type="ECO:0000256" key="9">
    <source>
        <dbReference type="ARBA" id="ARBA00023010"/>
    </source>
</evidence>
<keyword evidence="6 11" id="KW-0812">Transmembrane</keyword>
<keyword evidence="10 11" id="KW-0472">Membrane</keyword>
<dbReference type="Proteomes" id="UP000320176">
    <property type="component" value="Unassembled WGS sequence"/>
</dbReference>
<gene>
    <name evidence="12" type="ORF">Pla52n_69600</name>
</gene>
<protein>
    <recommendedName>
        <fullName evidence="3">Sec translocon accessory complex subunit YajC</fullName>
    </recommendedName>
</protein>
<evidence type="ECO:0000256" key="2">
    <source>
        <dbReference type="ARBA" id="ARBA00006742"/>
    </source>
</evidence>
<keyword evidence="5" id="KW-1003">Cell membrane</keyword>
<evidence type="ECO:0000256" key="10">
    <source>
        <dbReference type="ARBA" id="ARBA00023136"/>
    </source>
</evidence>
<dbReference type="InterPro" id="IPR003849">
    <property type="entry name" value="Preprotein_translocase_YajC"/>
</dbReference>
<evidence type="ECO:0000256" key="4">
    <source>
        <dbReference type="ARBA" id="ARBA00022448"/>
    </source>
</evidence>
<evidence type="ECO:0000256" key="7">
    <source>
        <dbReference type="ARBA" id="ARBA00022927"/>
    </source>
</evidence>
<evidence type="ECO:0000256" key="8">
    <source>
        <dbReference type="ARBA" id="ARBA00022989"/>
    </source>
</evidence>
<evidence type="ECO:0000256" key="1">
    <source>
        <dbReference type="ARBA" id="ARBA00004162"/>
    </source>
</evidence>
<dbReference type="SMART" id="SM01323">
    <property type="entry name" value="YajC"/>
    <property type="match status" value="1"/>
</dbReference>
<evidence type="ECO:0000256" key="5">
    <source>
        <dbReference type="ARBA" id="ARBA00022475"/>
    </source>
</evidence>
<keyword evidence="9" id="KW-0811">Translocation</keyword>